<comment type="caution">
    <text evidence="10">The sequence shown here is derived from an EMBL/GenBank/DDBJ whole genome shotgun (WGS) entry which is preliminary data.</text>
</comment>
<organism evidence="10 11">
    <name type="scientific">Bisbaumannia pacifica</name>
    <dbReference type="NCBI Taxonomy" id="77098"/>
    <lineage>
        <taxon>Bacteria</taxon>
        <taxon>Pseudomonadati</taxon>
        <taxon>Pseudomonadota</taxon>
        <taxon>Gammaproteobacteria</taxon>
        <taxon>Oceanospirillales</taxon>
        <taxon>Halomonadaceae</taxon>
        <taxon>Bisbaumannia</taxon>
    </lineage>
</organism>
<dbReference type="PANTHER" id="PTHR43163:SF6">
    <property type="entry name" value="DIPEPTIDE TRANSPORT SYSTEM PERMEASE PROTEIN DPPB-RELATED"/>
    <property type="match status" value="1"/>
</dbReference>
<evidence type="ECO:0000256" key="8">
    <source>
        <dbReference type="RuleBase" id="RU363032"/>
    </source>
</evidence>
<evidence type="ECO:0000256" key="2">
    <source>
        <dbReference type="ARBA" id="ARBA00022448"/>
    </source>
</evidence>
<dbReference type="Gene3D" id="1.10.3720.10">
    <property type="entry name" value="MetI-like"/>
    <property type="match status" value="1"/>
</dbReference>
<keyword evidence="2 8" id="KW-0813">Transport</keyword>
<dbReference type="SUPFAM" id="SSF161098">
    <property type="entry name" value="MetI-like"/>
    <property type="match status" value="1"/>
</dbReference>
<dbReference type="Pfam" id="PF00528">
    <property type="entry name" value="BPD_transp_1"/>
    <property type="match status" value="1"/>
</dbReference>
<evidence type="ECO:0000256" key="5">
    <source>
        <dbReference type="ARBA" id="ARBA00022989"/>
    </source>
</evidence>
<evidence type="ECO:0000313" key="10">
    <source>
        <dbReference type="EMBL" id="GEK46764.1"/>
    </source>
</evidence>
<feature type="transmembrane region" description="Helical" evidence="8">
    <location>
        <begin position="21"/>
        <end position="46"/>
    </location>
</feature>
<dbReference type="EMBL" id="BJUK01000008">
    <property type="protein sequence ID" value="GEK46764.1"/>
    <property type="molecule type" value="Genomic_DNA"/>
</dbReference>
<accession>A0A510X5Q7</accession>
<dbReference type="InterPro" id="IPR035906">
    <property type="entry name" value="MetI-like_sf"/>
</dbReference>
<protein>
    <submittedName>
        <fullName evidence="10">ABC transporter permease</fullName>
    </submittedName>
</protein>
<reference evidence="10 11" key="1">
    <citation type="submission" date="2019-07" db="EMBL/GenBank/DDBJ databases">
        <title>Whole genome shotgun sequence of Halomonas pacifica NBRC 102220.</title>
        <authorList>
            <person name="Hosoyama A."/>
            <person name="Uohara A."/>
            <person name="Ohji S."/>
            <person name="Ichikawa N."/>
        </authorList>
    </citation>
    <scope>NUCLEOTIDE SEQUENCE [LARGE SCALE GENOMIC DNA]</scope>
    <source>
        <strain evidence="10 11">NBRC 102220</strain>
    </source>
</reference>
<dbReference type="PROSITE" id="PS50928">
    <property type="entry name" value="ABC_TM1"/>
    <property type="match status" value="1"/>
</dbReference>
<sequence>MDAINARRFGSRRFPALGAGLGRVLLPRLLQAGLVAWLVGTLTFVLTRTLPGDMAYRIAAGRYGHDMVDGAAAEAVRTELALDQPALLAYLSWLGDLLRLDLGRSLVSGAPVIEELGHLLGHSLGLAAVALLLSLLLGPPLGLAAGLRPGGALDRVSEAVASLLRALPPFALGLLLILLFSVSLGWLPAAGHGRSAHFVLPALTLALALAAVSSRVARHAMVEVSGSAYYAFSRTKGLGERLSFLRHGLRNVALPIVAYLGVQFVTLIEGVVVVETLFAWPGIGHALVHAIVARDLPMIQGTALLMGLLFVALNTGVDLFCHGLDPRRRQP</sequence>
<proteinExistence type="inferred from homology"/>
<feature type="domain" description="ABC transmembrane type-1" evidence="9">
    <location>
        <begin position="120"/>
        <end position="321"/>
    </location>
</feature>
<evidence type="ECO:0000313" key="11">
    <source>
        <dbReference type="Proteomes" id="UP000321275"/>
    </source>
</evidence>
<dbReference type="GO" id="GO:0005886">
    <property type="term" value="C:plasma membrane"/>
    <property type="evidence" value="ECO:0007669"/>
    <property type="project" value="UniProtKB-SubCell"/>
</dbReference>
<keyword evidence="6 8" id="KW-0472">Membrane</keyword>
<dbReference type="Proteomes" id="UP000321275">
    <property type="component" value="Unassembled WGS sequence"/>
</dbReference>
<comment type="similarity">
    <text evidence="7">Belongs to the binding-protein-dependent transport system permease family. OppBC subfamily.</text>
</comment>
<evidence type="ECO:0000256" key="6">
    <source>
        <dbReference type="ARBA" id="ARBA00023136"/>
    </source>
</evidence>
<evidence type="ECO:0000256" key="3">
    <source>
        <dbReference type="ARBA" id="ARBA00022475"/>
    </source>
</evidence>
<feature type="transmembrane region" description="Helical" evidence="8">
    <location>
        <begin position="298"/>
        <end position="321"/>
    </location>
</feature>
<feature type="transmembrane region" description="Helical" evidence="8">
    <location>
        <begin position="166"/>
        <end position="189"/>
    </location>
</feature>
<keyword evidence="11" id="KW-1185">Reference proteome</keyword>
<evidence type="ECO:0000259" key="9">
    <source>
        <dbReference type="PROSITE" id="PS50928"/>
    </source>
</evidence>
<feature type="transmembrane region" description="Helical" evidence="8">
    <location>
        <begin position="124"/>
        <end position="145"/>
    </location>
</feature>
<keyword evidence="4 8" id="KW-0812">Transmembrane</keyword>
<dbReference type="InterPro" id="IPR000515">
    <property type="entry name" value="MetI-like"/>
</dbReference>
<dbReference type="CDD" id="cd06261">
    <property type="entry name" value="TM_PBP2"/>
    <property type="match status" value="1"/>
</dbReference>
<dbReference type="GO" id="GO:0071916">
    <property type="term" value="F:dipeptide transmembrane transporter activity"/>
    <property type="evidence" value="ECO:0007669"/>
    <property type="project" value="TreeGrafter"/>
</dbReference>
<evidence type="ECO:0000256" key="1">
    <source>
        <dbReference type="ARBA" id="ARBA00004651"/>
    </source>
</evidence>
<keyword evidence="5 8" id="KW-1133">Transmembrane helix</keyword>
<comment type="subcellular location">
    <subcellularLocation>
        <location evidence="1 8">Cell membrane</location>
        <topology evidence="1 8">Multi-pass membrane protein</topology>
    </subcellularLocation>
</comment>
<feature type="transmembrane region" description="Helical" evidence="8">
    <location>
        <begin position="195"/>
        <end position="212"/>
    </location>
</feature>
<keyword evidence="3" id="KW-1003">Cell membrane</keyword>
<gene>
    <name evidence="10" type="ORF">HPA02_10470</name>
</gene>
<feature type="transmembrane region" description="Helical" evidence="8">
    <location>
        <begin position="252"/>
        <end position="278"/>
    </location>
</feature>
<evidence type="ECO:0000256" key="4">
    <source>
        <dbReference type="ARBA" id="ARBA00022692"/>
    </source>
</evidence>
<name>A0A510X5Q7_9GAMM</name>
<dbReference type="RefSeq" id="WP_244945864.1">
    <property type="nucleotide sequence ID" value="NZ_BJUK01000008.1"/>
</dbReference>
<evidence type="ECO:0000256" key="7">
    <source>
        <dbReference type="ARBA" id="ARBA00024202"/>
    </source>
</evidence>
<dbReference type="PANTHER" id="PTHR43163">
    <property type="entry name" value="DIPEPTIDE TRANSPORT SYSTEM PERMEASE PROTEIN DPPB-RELATED"/>
    <property type="match status" value="1"/>
</dbReference>
<dbReference type="AlphaFoldDB" id="A0A510X5Q7"/>